<evidence type="ECO:0000256" key="1">
    <source>
        <dbReference type="SAM" id="Phobius"/>
    </source>
</evidence>
<feature type="transmembrane region" description="Helical" evidence="1">
    <location>
        <begin position="44"/>
        <end position="64"/>
    </location>
</feature>
<sequence>MSTPFNTGKILIGSKHQPIQRSVTMDQDALRLQRALLGEREPGFAAWATYIVTVISVIALTVVYL</sequence>
<reference evidence="4" key="1">
    <citation type="submission" date="2020-05" db="EMBL/GenBank/DDBJ databases">
        <authorList>
            <person name="Chiriac C."/>
            <person name="Salcher M."/>
            <person name="Ghai R."/>
            <person name="Kavagutti S V."/>
        </authorList>
    </citation>
    <scope>NUCLEOTIDE SEQUENCE</scope>
</reference>
<keyword evidence="1" id="KW-0812">Transmembrane</keyword>
<evidence type="ECO:0000313" key="4">
    <source>
        <dbReference type="EMBL" id="CAB4213516.1"/>
    </source>
</evidence>
<evidence type="ECO:0000313" key="3">
    <source>
        <dbReference type="EMBL" id="CAB4155884.1"/>
    </source>
</evidence>
<gene>
    <name evidence="4" type="ORF">UFOVP1449_39</name>
    <name evidence="2" type="ORF">UFOVP400_23</name>
    <name evidence="3" type="ORF">UFOVP669_32</name>
</gene>
<keyword evidence="1" id="KW-1133">Transmembrane helix</keyword>
<accession>A0A6J5SH78</accession>
<dbReference type="EMBL" id="LR796626">
    <property type="protein sequence ID" value="CAB4155884.1"/>
    <property type="molecule type" value="Genomic_DNA"/>
</dbReference>
<keyword evidence="1" id="KW-0472">Membrane</keyword>
<proteinExistence type="predicted"/>
<protein>
    <submittedName>
        <fullName evidence="4">Uncharacterized protein</fullName>
    </submittedName>
</protein>
<dbReference type="EMBL" id="LR797399">
    <property type="protein sequence ID" value="CAB4213516.1"/>
    <property type="molecule type" value="Genomic_DNA"/>
</dbReference>
<organism evidence="4">
    <name type="scientific">uncultured Caudovirales phage</name>
    <dbReference type="NCBI Taxonomy" id="2100421"/>
    <lineage>
        <taxon>Viruses</taxon>
        <taxon>Duplodnaviria</taxon>
        <taxon>Heunggongvirae</taxon>
        <taxon>Uroviricota</taxon>
        <taxon>Caudoviricetes</taxon>
        <taxon>Peduoviridae</taxon>
        <taxon>Maltschvirus</taxon>
        <taxon>Maltschvirus maltsch</taxon>
    </lineage>
</organism>
<dbReference type="EMBL" id="LR796370">
    <property type="protein sequence ID" value="CAB4140409.1"/>
    <property type="molecule type" value="Genomic_DNA"/>
</dbReference>
<name>A0A6J5SH78_9CAUD</name>
<evidence type="ECO:0000313" key="2">
    <source>
        <dbReference type="EMBL" id="CAB4140409.1"/>
    </source>
</evidence>